<dbReference type="InterPro" id="IPR036866">
    <property type="entry name" value="RibonucZ/Hydroxyglut_hydro"/>
</dbReference>
<dbReference type="Gene3D" id="3.60.15.10">
    <property type="entry name" value="Ribonuclease Z/Hydroxyacylglutathione hydrolase-like"/>
    <property type="match status" value="1"/>
</dbReference>
<dbReference type="Proteomes" id="UP001529235">
    <property type="component" value="Unassembled WGS sequence"/>
</dbReference>
<organism evidence="1 2">
    <name type="scientific">Ignisphaera cupida</name>
    <dbReference type="NCBI Taxonomy" id="3050454"/>
    <lineage>
        <taxon>Archaea</taxon>
        <taxon>Thermoproteota</taxon>
        <taxon>Thermoprotei</taxon>
        <taxon>Desulfurococcales</taxon>
        <taxon>Desulfurococcaceae</taxon>
        <taxon>Ignisphaera</taxon>
    </lineage>
</organism>
<keyword evidence="2" id="KW-1185">Reference proteome</keyword>
<gene>
    <name evidence="1" type="ORF">QPL79_01375</name>
</gene>
<dbReference type="PANTHER" id="PTHR42967:SF1">
    <property type="entry name" value="MBL FOLD METALLO-HYDROLASE"/>
    <property type="match status" value="1"/>
</dbReference>
<name>A0ABD4Z3W7_9CREN</name>
<proteinExistence type="predicted"/>
<comment type="caution">
    <text evidence="1">The sequence shown here is derived from an EMBL/GenBank/DDBJ whole genome shotgun (WGS) entry which is preliminary data.</text>
</comment>
<sequence>MVVIKWHGHACFEVVSSKGTVIVIDPHDGYSLGLKPPKVQADIVLITHEHFDHNAYGVVAKPSAKVISTFVGEKVIDDVIVKGVEAYHDREKGRRRGKISIYKIVVDGVSLTHLGDLGHELDASYKNAVGDIDVLMIPVGGTYTIDSKAAWNVINVLTPKAVIPMHYWVKGLNLPLKPVEDFLAIKPSNWNVIKIDSNQIVLEKSNIKSNTIYVLTPPD</sequence>
<accession>A0ABD4Z3W7</accession>
<dbReference type="Pfam" id="PF13483">
    <property type="entry name" value="Lactamase_B_3"/>
    <property type="match status" value="1"/>
</dbReference>
<protein>
    <submittedName>
        <fullName evidence="1">MBL fold metallo-hydrolase</fullName>
    </submittedName>
</protein>
<dbReference type="SUPFAM" id="SSF56281">
    <property type="entry name" value="Metallo-hydrolase/oxidoreductase"/>
    <property type="match status" value="1"/>
</dbReference>
<reference evidence="1 2" key="1">
    <citation type="submission" date="2023-05" db="EMBL/GenBank/DDBJ databases">
        <title>A new hyperthermophilic archaea 'Ignisphaera cupida' sp. nov. and description of the family 'Ignisphaeraceae' fam. nov.</title>
        <authorList>
            <person name="Podosokorskaya O.A."/>
            <person name="Elcheninov A.G."/>
            <person name="Klukina A."/>
            <person name="Merkel A.Y."/>
        </authorList>
    </citation>
    <scope>NUCLEOTIDE SEQUENCE [LARGE SCALE GENOMIC DNA]</scope>
    <source>
        <strain evidence="1 2">4213-co</strain>
    </source>
</reference>
<dbReference type="PANTHER" id="PTHR42967">
    <property type="entry name" value="METAL DEPENDENT HYDROLASE"/>
    <property type="match status" value="1"/>
</dbReference>
<evidence type="ECO:0000313" key="2">
    <source>
        <dbReference type="Proteomes" id="UP001529235"/>
    </source>
</evidence>
<dbReference type="RefSeq" id="WP_285272993.1">
    <property type="nucleotide sequence ID" value="NZ_JASNVW010000001.1"/>
</dbReference>
<dbReference type="EMBL" id="JASNVW010000001">
    <property type="protein sequence ID" value="MDK6028016.1"/>
    <property type="molecule type" value="Genomic_DNA"/>
</dbReference>
<dbReference type="AlphaFoldDB" id="A0ABD4Z3W7"/>
<evidence type="ECO:0000313" key="1">
    <source>
        <dbReference type="EMBL" id="MDK6028016.1"/>
    </source>
</evidence>